<keyword evidence="3" id="KW-1185">Reference proteome</keyword>
<dbReference type="AlphaFoldDB" id="A0A671LCS7"/>
<dbReference type="Proteomes" id="UP000472260">
    <property type="component" value="Unassembled WGS sequence"/>
</dbReference>
<keyword evidence="1" id="KW-0560">Oxidoreductase</keyword>
<reference evidence="2" key="2">
    <citation type="submission" date="2025-09" db="UniProtKB">
        <authorList>
            <consortium name="Ensembl"/>
        </authorList>
    </citation>
    <scope>IDENTIFICATION</scope>
</reference>
<evidence type="ECO:0000256" key="1">
    <source>
        <dbReference type="ARBA" id="ARBA00023002"/>
    </source>
</evidence>
<name>A0A671LCS7_9TELE</name>
<dbReference type="SUPFAM" id="SSF55347">
    <property type="entry name" value="Glyceraldehyde-3-phosphate dehydrogenase-like, C-terminal domain"/>
    <property type="match status" value="1"/>
</dbReference>
<dbReference type="InterPro" id="IPR050984">
    <property type="entry name" value="Gfo/Idh/MocA_domain"/>
</dbReference>
<dbReference type="PANTHER" id="PTHR22604">
    <property type="entry name" value="OXIDOREDUCTASES"/>
    <property type="match status" value="1"/>
</dbReference>
<evidence type="ECO:0000313" key="2">
    <source>
        <dbReference type="Ensembl" id="ENSSANP00000015985.1"/>
    </source>
</evidence>
<dbReference type="GO" id="GO:0016491">
    <property type="term" value="F:oxidoreductase activity"/>
    <property type="evidence" value="ECO:0007669"/>
    <property type="project" value="UniProtKB-KW"/>
</dbReference>
<reference evidence="2" key="1">
    <citation type="submission" date="2025-08" db="UniProtKB">
        <authorList>
            <consortium name="Ensembl"/>
        </authorList>
    </citation>
    <scope>IDENTIFICATION</scope>
</reference>
<evidence type="ECO:0000313" key="3">
    <source>
        <dbReference type="Proteomes" id="UP000472260"/>
    </source>
</evidence>
<dbReference type="InterPro" id="IPR036291">
    <property type="entry name" value="NAD(P)-bd_dom_sf"/>
</dbReference>
<dbReference type="Ensembl" id="ENSSANT00000017059.1">
    <property type="protein sequence ID" value="ENSSANP00000015985.1"/>
    <property type="gene ID" value="ENSSANG00000008436.1"/>
</dbReference>
<dbReference type="PANTHER" id="PTHR22604:SF105">
    <property type="entry name" value="TRANS-1,2-DIHYDROBENZENE-1,2-DIOL DEHYDROGENASE"/>
    <property type="match status" value="1"/>
</dbReference>
<dbReference type="SUPFAM" id="SSF51735">
    <property type="entry name" value="NAD(P)-binding Rossmann-fold domains"/>
    <property type="match status" value="1"/>
</dbReference>
<sequence>IMGIRCGICSAGKISHDFTVALKTLHQVKNTHLTRTESHFAQKHSIPRVYSSYEELARDSFCDKKLQLTFFPGERATKEEKPLAVNLKEVQELIATRLAHGGLLGLFAGVDEATVVTLKFCSVCTCTITAELPNEAVIVGTKGTIRVPAHMWCPTSLMGNGVETQYPVPEPSLPLNFIHSTGMCYEAEEVHRCLLHGTESIFFLAIFIKNSQGL</sequence>
<proteinExistence type="predicted"/>
<protein>
    <submittedName>
        <fullName evidence="2">Uncharacterized protein</fullName>
    </submittedName>
</protein>
<accession>A0A671LCS7</accession>
<organism evidence="2 3">
    <name type="scientific">Sinocyclocheilus anshuiensis</name>
    <dbReference type="NCBI Taxonomy" id="1608454"/>
    <lineage>
        <taxon>Eukaryota</taxon>
        <taxon>Metazoa</taxon>
        <taxon>Chordata</taxon>
        <taxon>Craniata</taxon>
        <taxon>Vertebrata</taxon>
        <taxon>Euteleostomi</taxon>
        <taxon>Actinopterygii</taxon>
        <taxon>Neopterygii</taxon>
        <taxon>Teleostei</taxon>
        <taxon>Ostariophysi</taxon>
        <taxon>Cypriniformes</taxon>
        <taxon>Cyprinidae</taxon>
        <taxon>Cyprininae</taxon>
        <taxon>Sinocyclocheilus</taxon>
    </lineage>
</organism>
<dbReference type="Gene3D" id="3.30.360.10">
    <property type="entry name" value="Dihydrodipicolinate Reductase, domain 2"/>
    <property type="match status" value="1"/>
</dbReference>